<dbReference type="SFLD" id="SFLDG00358">
    <property type="entry name" value="Main_(cytGST)"/>
    <property type="match status" value="1"/>
</dbReference>
<dbReference type="Proteomes" id="UP001515500">
    <property type="component" value="Chromosome 11"/>
</dbReference>
<dbReference type="InterPro" id="IPR010987">
    <property type="entry name" value="Glutathione-S-Trfase_C-like"/>
</dbReference>
<dbReference type="InterPro" id="IPR004045">
    <property type="entry name" value="Glutathione_S-Trfase_N"/>
</dbReference>
<organism evidence="7 8">
    <name type="scientific">Dioscorea cayennensis subsp. rotundata</name>
    <name type="common">White Guinea yam</name>
    <name type="synonym">Dioscorea rotundata</name>
    <dbReference type="NCBI Taxonomy" id="55577"/>
    <lineage>
        <taxon>Eukaryota</taxon>
        <taxon>Viridiplantae</taxon>
        <taxon>Streptophyta</taxon>
        <taxon>Embryophyta</taxon>
        <taxon>Tracheophyta</taxon>
        <taxon>Spermatophyta</taxon>
        <taxon>Magnoliopsida</taxon>
        <taxon>Liliopsida</taxon>
        <taxon>Dioscoreales</taxon>
        <taxon>Dioscoreaceae</taxon>
        <taxon>Dioscorea</taxon>
    </lineage>
</organism>
<dbReference type="SFLD" id="SFLDS00019">
    <property type="entry name" value="Glutathione_Transferase_(cytos"/>
    <property type="match status" value="1"/>
</dbReference>
<dbReference type="Gene3D" id="1.20.1050.10">
    <property type="match status" value="1"/>
</dbReference>
<dbReference type="InterPro" id="IPR034347">
    <property type="entry name" value="GST_Phi_C"/>
</dbReference>
<dbReference type="GO" id="GO:0043295">
    <property type="term" value="F:glutathione binding"/>
    <property type="evidence" value="ECO:0007669"/>
    <property type="project" value="TreeGrafter"/>
</dbReference>
<evidence type="ECO:0000259" key="6">
    <source>
        <dbReference type="PROSITE" id="PS50405"/>
    </source>
</evidence>
<comment type="catalytic activity">
    <reaction evidence="4">
        <text>RX + glutathione = an S-substituted glutathione + a halide anion + H(+)</text>
        <dbReference type="Rhea" id="RHEA:16437"/>
        <dbReference type="ChEBI" id="CHEBI:15378"/>
        <dbReference type="ChEBI" id="CHEBI:16042"/>
        <dbReference type="ChEBI" id="CHEBI:17792"/>
        <dbReference type="ChEBI" id="CHEBI:57925"/>
        <dbReference type="ChEBI" id="CHEBI:90779"/>
        <dbReference type="EC" id="2.5.1.18"/>
    </reaction>
</comment>
<sequence length="227" mass="25606">MGSVTVFGLPASTDVARVLACLFEKDVEFQLVRIDTYKGNQKVPEFLKLQDCSGQVTFKDGNTTLTNSREICRCVCTEYADSGNKNIFGTGALERASIEQWLQAETQNFDPPSSDLVFQLAFAAPLGSIPDQTIIANSEKKLAKLFDVYDKRLAESEFLAGDEFTIADLSHLPNSQYIVTKSEKGRELFKKRKNVDRWWNAISSRASWKKVVEMQQEHPGLLEKFTY</sequence>
<comment type="similarity">
    <text evidence="1">Belongs to the GST superfamily. Phi family.</text>
</comment>
<evidence type="ECO:0000259" key="5">
    <source>
        <dbReference type="PROSITE" id="PS50404"/>
    </source>
</evidence>
<evidence type="ECO:0000313" key="8">
    <source>
        <dbReference type="RefSeq" id="XP_039135285.1"/>
    </source>
</evidence>
<dbReference type="InterPro" id="IPR036282">
    <property type="entry name" value="Glutathione-S-Trfase_C_sf"/>
</dbReference>
<protein>
    <recommendedName>
        <fullName evidence="2">glutathione transferase</fullName>
        <ecNumber evidence="2">2.5.1.18</ecNumber>
    </recommendedName>
</protein>
<dbReference type="RefSeq" id="XP_039135285.1">
    <property type="nucleotide sequence ID" value="XM_039279351.1"/>
</dbReference>
<dbReference type="PROSITE" id="PS50405">
    <property type="entry name" value="GST_CTER"/>
    <property type="match status" value="1"/>
</dbReference>
<evidence type="ECO:0000256" key="4">
    <source>
        <dbReference type="ARBA" id="ARBA00047960"/>
    </source>
</evidence>
<dbReference type="GO" id="GO:0006749">
    <property type="term" value="P:glutathione metabolic process"/>
    <property type="evidence" value="ECO:0007669"/>
    <property type="project" value="TreeGrafter"/>
</dbReference>
<dbReference type="GO" id="GO:0009635">
    <property type="term" value="P:response to herbicide"/>
    <property type="evidence" value="ECO:0007669"/>
    <property type="project" value="UniProtKB-ARBA"/>
</dbReference>
<dbReference type="PANTHER" id="PTHR43900:SF53">
    <property type="entry name" value="GLUTATHIONE TRANSFERASE"/>
    <property type="match status" value="1"/>
</dbReference>
<dbReference type="FunFam" id="3.40.30.10:FF:000016">
    <property type="entry name" value="Glutathione S-transferase F2"/>
    <property type="match status" value="1"/>
</dbReference>
<name>A0AB40C636_DIOCR</name>
<reference evidence="8" key="1">
    <citation type="submission" date="2025-08" db="UniProtKB">
        <authorList>
            <consortium name="RefSeq"/>
        </authorList>
    </citation>
    <scope>IDENTIFICATION</scope>
</reference>
<dbReference type="GO" id="GO:0005737">
    <property type="term" value="C:cytoplasm"/>
    <property type="evidence" value="ECO:0007669"/>
    <property type="project" value="TreeGrafter"/>
</dbReference>
<dbReference type="InterPro" id="IPR040079">
    <property type="entry name" value="Glutathione_S-Trfase"/>
</dbReference>
<dbReference type="EC" id="2.5.1.18" evidence="2"/>
<dbReference type="AlphaFoldDB" id="A0AB40C636"/>
<dbReference type="FunFam" id="1.20.1050.10:FF:000004">
    <property type="entry name" value="Glutathione S-transferase F2"/>
    <property type="match status" value="1"/>
</dbReference>
<proteinExistence type="inferred from homology"/>
<dbReference type="PANTHER" id="PTHR43900">
    <property type="entry name" value="GLUTATHIONE S-TRANSFERASE RHO"/>
    <property type="match status" value="1"/>
</dbReference>
<dbReference type="InterPro" id="IPR036249">
    <property type="entry name" value="Thioredoxin-like_sf"/>
</dbReference>
<gene>
    <name evidence="8" type="primary">LOC120272513</name>
</gene>
<feature type="domain" description="GST N-terminal" evidence="5">
    <location>
        <begin position="2"/>
        <end position="83"/>
    </location>
</feature>
<accession>A0AB40C636</accession>
<dbReference type="CDD" id="cd03187">
    <property type="entry name" value="GST_C_Phi"/>
    <property type="match status" value="1"/>
</dbReference>
<evidence type="ECO:0000256" key="2">
    <source>
        <dbReference type="ARBA" id="ARBA00012452"/>
    </source>
</evidence>
<evidence type="ECO:0000313" key="7">
    <source>
        <dbReference type="Proteomes" id="UP001515500"/>
    </source>
</evidence>
<keyword evidence="7" id="KW-1185">Reference proteome</keyword>
<dbReference type="GO" id="GO:0004364">
    <property type="term" value="F:glutathione transferase activity"/>
    <property type="evidence" value="ECO:0007669"/>
    <property type="project" value="UniProtKB-EC"/>
</dbReference>
<dbReference type="Pfam" id="PF00043">
    <property type="entry name" value="GST_C"/>
    <property type="match status" value="1"/>
</dbReference>
<feature type="domain" description="GST C-terminal" evidence="6">
    <location>
        <begin position="91"/>
        <end position="227"/>
    </location>
</feature>
<dbReference type="Gene3D" id="3.40.30.10">
    <property type="entry name" value="Glutaredoxin"/>
    <property type="match status" value="1"/>
</dbReference>
<evidence type="ECO:0000256" key="3">
    <source>
        <dbReference type="ARBA" id="ARBA00022679"/>
    </source>
</evidence>
<dbReference type="InterPro" id="IPR004046">
    <property type="entry name" value="GST_C"/>
</dbReference>
<dbReference type="SUPFAM" id="SSF47616">
    <property type="entry name" value="GST C-terminal domain-like"/>
    <property type="match status" value="1"/>
</dbReference>
<dbReference type="PROSITE" id="PS50404">
    <property type="entry name" value="GST_NTER"/>
    <property type="match status" value="1"/>
</dbReference>
<keyword evidence="3" id="KW-0808">Transferase</keyword>
<dbReference type="Pfam" id="PF02798">
    <property type="entry name" value="GST_N"/>
    <property type="match status" value="1"/>
</dbReference>
<dbReference type="SUPFAM" id="SSF52833">
    <property type="entry name" value="Thioredoxin-like"/>
    <property type="match status" value="1"/>
</dbReference>
<dbReference type="GeneID" id="120272513"/>
<evidence type="ECO:0000256" key="1">
    <source>
        <dbReference type="ARBA" id="ARBA00010128"/>
    </source>
</evidence>